<evidence type="ECO:0000313" key="2">
    <source>
        <dbReference type="EMBL" id="QWM90160.1"/>
    </source>
</evidence>
<dbReference type="Proteomes" id="UP000827813">
    <property type="component" value="Segment"/>
</dbReference>
<evidence type="ECO:0000256" key="1">
    <source>
        <dbReference type="SAM" id="Phobius"/>
    </source>
</evidence>
<gene>
    <name evidence="2" type="primary">gp_23093</name>
</gene>
<accession>A0AAE7V326</accession>
<keyword evidence="1" id="KW-0472">Membrane</keyword>
<reference evidence="2 3" key="1">
    <citation type="submission" date="2021-04" db="EMBL/GenBank/DDBJ databases">
        <authorList>
            <person name="Shkoporov A.N."/>
            <person name="Stockdale S.R."/>
            <person name="Guerin E."/>
            <person name="Ross R.P."/>
            <person name="Hill C."/>
        </authorList>
    </citation>
    <scope>NUCLEOTIDE SEQUENCE [LARGE SCALE GENOMIC DNA]</scope>
    <source>
        <strain evidence="3">cr9_1</strain>
    </source>
</reference>
<protein>
    <submittedName>
        <fullName evidence="2">Uncharacterized protein</fullName>
    </submittedName>
</protein>
<feature type="transmembrane region" description="Helical" evidence="1">
    <location>
        <begin position="6"/>
        <end position="24"/>
    </location>
</feature>
<dbReference type="RefSeq" id="YP_010359732.1">
    <property type="nucleotide sequence ID" value="NC_062776.1"/>
</dbReference>
<dbReference type="EMBL" id="MZ130486">
    <property type="protein sequence ID" value="QWM90160.1"/>
    <property type="molecule type" value="Genomic_DNA"/>
</dbReference>
<keyword evidence="3" id="KW-1185">Reference proteome</keyword>
<keyword evidence="1" id="KW-0812">Transmembrane</keyword>
<keyword evidence="1" id="KW-1133">Transmembrane helix</keyword>
<dbReference type="KEGG" id="vg:75691254"/>
<organism evidence="2 3">
    <name type="scientific">uncultured phage cr9_1</name>
    <dbReference type="NCBI Taxonomy" id="2986400"/>
    <lineage>
        <taxon>Viruses</taxon>
        <taxon>Duplodnaviria</taxon>
        <taxon>Heunggongvirae</taxon>
        <taxon>Uroviricota</taxon>
        <taxon>Caudoviricetes</taxon>
        <taxon>Crassvirales</taxon>
        <taxon>Intestiviridae</taxon>
        <taxon>Crudevirinae</taxon>
        <taxon>Dabirmavirus</taxon>
        <taxon>Dabirmavirus hominis</taxon>
    </lineage>
</organism>
<sequence>MNVFLIISISTILVILILLLRYLIVSIEDLKAQIVAYKEQVIKDQTYTDDLLNDIYKDVEYIRANVNHKDMYNTCIELIKTIHNTLLDYINKAGRLGESTTQRLIKIINENGFTRGDINVINDKVTDIAVLVNRIDDNTTPKNEN</sequence>
<dbReference type="GeneID" id="75691254"/>
<proteinExistence type="predicted"/>
<name>A0AAE7V326_9CAUD</name>
<evidence type="ECO:0000313" key="3">
    <source>
        <dbReference type="Proteomes" id="UP000827813"/>
    </source>
</evidence>